<evidence type="ECO:0000256" key="1">
    <source>
        <dbReference type="SAM" id="MobiDB-lite"/>
    </source>
</evidence>
<proteinExistence type="predicted"/>
<dbReference type="RefSeq" id="WP_230525551.1">
    <property type="nucleotide sequence ID" value="NZ_JAJGAK010000001.1"/>
</dbReference>
<accession>A0ABS8JE68</accession>
<evidence type="ECO:0000313" key="3">
    <source>
        <dbReference type="Proteomes" id="UP001165293"/>
    </source>
</evidence>
<sequence>MDDMHDSWPHAECSAMPKKTDSSKRLGKKPKRAVISMEEMIRTAEIGKVMYVQTGRGIERICIEKALAPGEVHDYVCERFGVKRRAGERLF</sequence>
<feature type="region of interest" description="Disordered" evidence="1">
    <location>
        <begin position="1"/>
        <end position="31"/>
    </location>
</feature>
<gene>
    <name evidence="2" type="ORF">LK996_02250</name>
</gene>
<organism evidence="2 3">
    <name type="scientific">Noviluteimonas lactosilytica</name>
    <dbReference type="NCBI Taxonomy" id="2888523"/>
    <lineage>
        <taxon>Bacteria</taxon>
        <taxon>Pseudomonadati</taxon>
        <taxon>Pseudomonadota</taxon>
        <taxon>Gammaproteobacteria</taxon>
        <taxon>Lysobacterales</taxon>
        <taxon>Lysobacteraceae</taxon>
        <taxon>Noviluteimonas</taxon>
    </lineage>
</organism>
<name>A0ABS8JE68_9GAMM</name>
<evidence type="ECO:0000313" key="2">
    <source>
        <dbReference type="EMBL" id="MCC8361906.1"/>
    </source>
</evidence>
<dbReference type="EMBL" id="JAJGAK010000001">
    <property type="protein sequence ID" value="MCC8361906.1"/>
    <property type="molecule type" value="Genomic_DNA"/>
</dbReference>
<protein>
    <submittedName>
        <fullName evidence="2">Uncharacterized protein</fullName>
    </submittedName>
</protein>
<dbReference type="Proteomes" id="UP001165293">
    <property type="component" value="Unassembled WGS sequence"/>
</dbReference>
<keyword evidence="3" id="KW-1185">Reference proteome</keyword>
<comment type="caution">
    <text evidence="2">The sequence shown here is derived from an EMBL/GenBank/DDBJ whole genome shotgun (WGS) entry which is preliminary data.</text>
</comment>
<reference evidence="2" key="1">
    <citation type="submission" date="2021-10" db="EMBL/GenBank/DDBJ databases">
        <authorList>
            <person name="Lyu M."/>
            <person name="Wang X."/>
            <person name="Meng X."/>
            <person name="Xu K."/>
        </authorList>
    </citation>
    <scope>NUCLEOTIDE SEQUENCE</scope>
    <source>
        <strain evidence="2">A6</strain>
    </source>
</reference>